<dbReference type="EMBL" id="WOEZ01000134">
    <property type="protein sequence ID" value="NPT57672.1"/>
    <property type="molecule type" value="Genomic_DNA"/>
</dbReference>
<feature type="transmembrane region" description="Helical" evidence="7">
    <location>
        <begin position="245"/>
        <end position="267"/>
    </location>
</feature>
<dbReference type="Proteomes" id="UP000655523">
    <property type="component" value="Unassembled WGS sequence"/>
</dbReference>
<keyword evidence="2 7" id="KW-0813">Transport</keyword>
<dbReference type="GO" id="GO:0055085">
    <property type="term" value="P:transmembrane transport"/>
    <property type="evidence" value="ECO:0007669"/>
    <property type="project" value="InterPro"/>
</dbReference>
<keyword evidence="4 7" id="KW-0812">Transmembrane</keyword>
<comment type="similarity">
    <text evidence="7">Belongs to the binding-protein-dependent transport system permease family.</text>
</comment>
<keyword evidence="5 7" id="KW-1133">Transmembrane helix</keyword>
<protein>
    <submittedName>
        <fullName evidence="9">ABC transporter permease subunit</fullName>
    </submittedName>
</protein>
<dbReference type="GO" id="GO:0005886">
    <property type="term" value="C:plasma membrane"/>
    <property type="evidence" value="ECO:0007669"/>
    <property type="project" value="UniProtKB-SubCell"/>
</dbReference>
<dbReference type="PROSITE" id="PS50928">
    <property type="entry name" value="ABC_TM1"/>
    <property type="match status" value="1"/>
</dbReference>
<proteinExistence type="inferred from homology"/>
<reference evidence="9 10" key="1">
    <citation type="submission" date="2019-11" db="EMBL/GenBank/DDBJ databases">
        <title>Metabolism of dissolved organic matter in forest soils.</title>
        <authorList>
            <person name="Cyle K.T."/>
            <person name="Wilhelm R.C."/>
            <person name="Martinez C.E."/>
        </authorList>
    </citation>
    <scope>NUCLEOTIDE SEQUENCE [LARGE SCALE GENOMIC DNA]</scope>
    <source>
        <strain evidence="9 10">5N</strain>
    </source>
</reference>
<evidence type="ECO:0000256" key="1">
    <source>
        <dbReference type="ARBA" id="ARBA00004651"/>
    </source>
</evidence>
<evidence type="ECO:0000256" key="5">
    <source>
        <dbReference type="ARBA" id="ARBA00022989"/>
    </source>
</evidence>
<keyword evidence="10" id="KW-1185">Reference proteome</keyword>
<dbReference type="PANTHER" id="PTHR43386">
    <property type="entry name" value="OLIGOPEPTIDE TRANSPORT SYSTEM PERMEASE PROTEIN APPC"/>
    <property type="match status" value="1"/>
</dbReference>
<evidence type="ECO:0000256" key="2">
    <source>
        <dbReference type="ARBA" id="ARBA00022448"/>
    </source>
</evidence>
<keyword evidence="3" id="KW-1003">Cell membrane</keyword>
<evidence type="ECO:0000256" key="6">
    <source>
        <dbReference type="ARBA" id="ARBA00023136"/>
    </source>
</evidence>
<comment type="subcellular location">
    <subcellularLocation>
        <location evidence="1 7">Cell membrane</location>
        <topology evidence="1 7">Multi-pass membrane protein</topology>
    </subcellularLocation>
</comment>
<dbReference type="Gene3D" id="1.10.3720.10">
    <property type="entry name" value="MetI-like"/>
    <property type="match status" value="1"/>
</dbReference>
<evidence type="ECO:0000256" key="4">
    <source>
        <dbReference type="ARBA" id="ARBA00022692"/>
    </source>
</evidence>
<evidence type="ECO:0000313" key="9">
    <source>
        <dbReference type="EMBL" id="NPT57672.1"/>
    </source>
</evidence>
<dbReference type="Pfam" id="PF00528">
    <property type="entry name" value="BPD_transp_1"/>
    <property type="match status" value="1"/>
</dbReference>
<feature type="transmembrane region" description="Helical" evidence="7">
    <location>
        <begin position="122"/>
        <end position="151"/>
    </location>
</feature>
<feature type="domain" description="ABC transmembrane type-1" evidence="8">
    <location>
        <begin position="120"/>
        <end position="309"/>
    </location>
</feature>
<keyword evidence="6 7" id="KW-0472">Membrane</keyword>
<feature type="transmembrane region" description="Helical" evidence="7">
    <location>
        <begin position="58"/>
        <end position="81"/>
    </location>
</feature>
<evidence type="ECO:0000256" key="7">
    <source>
        <dbReference type="RuleBase" id="RU363032"/>
    </source>
</evidence>
<name>A0A972SK40_9BURK</name>
<dbReference type="PANTHER" id="PTHR43386:SF25">
    <property type="entry name" value="PEPTIDE ABC TRANSPORTER PERMEASE PROTEIN"/>
    <property type="match status" value="1"/>
</dbReference>
<dbReference type="CDD" id="cd06261">
    <property type="entry name" value="TM_PBP2"/>
    <property type="match status" value="1"/>
</dbReference>
<dbReference type="InterPro" id="IPR050366">
    <property type="entry name" value="BP-dependent_transpt_permease"/>
</dbReference>
<comment type="caution">
    <text evidence="9">The sequence shown here is derived from an EMBL/GenBank/DDBJ whole genome shotgun (WGS) entry which is preliminary data.</text>
</comment>
<feature type="transmembrane region" description="Helical" evidence="7">
    <location>
        <begin position="171"/>
        <end position="195"/>
    </location>
</feature>
<gene>
    <name evidence="9" type="ORF">GNZ13_24670</name>
</gene>
<sequence length="322" mass="34274">MMSQPTNPHVPHVPHASTELYDLDLGLDLDEPAVEPPVVETAALKQGVLKRLVHRFSVLGLIGLVLVTFWLIVAFIGPLVAPYNGGTLTSTEIFGSYSAAYPLGTDYLGRDMLSRILYGARYTVGLALAAAVLASLIGTFFGLLAAVSGRWVDEILSRLFDALISIPSKVLALVVIAAFGSSIPMLTTVAALAYIPGAFRISRSLAVNLMGLEYVQVARARGEGIFYIARVEVLPNMIHPMLADFGLRFVFIVLLLSGLSFLGLGVQPPNADWGSLVRENIGGLSEGAPAVLMPAVAIATLTIGMNLLIDNLRRRGRSHGGA</sequence>
<evidence type="ECO:0000259" key="8">
    <source>
        <dbReference type="PROSITE" id="PS50928"/>
    </source>
</evidence>
<evidence type="ECO:0000256" key="3">
    <source>
        <dbReference type="ARBA" id="ARBA00022475"/>
    </source>
</evidence>
<dbReference type="InterPro" id="IPR000515">
    <property type="entry name" value="MetI-like"/>
</dbReference>
<dbReference type="SUPFAM" id="SSF161098">
    <property type="entry name" value="MetI-like"/>
    <property type="match status" value="1"/>
</dbReference>
<dbReference type="AlphaFoldDB" id="A0A972SK40"/>
<feature type="transmembrane region" description="Helical" evidence="7">
    <location>
        <begin position="287"/>
        <end position="309"/>
    </location>
</feature>
<accession>A0A972SK40</accession>
<evidence type="ECO:0000313" key="10">
    <source>
        <dbReference type="Proteomes" id="UP000655523"/>
    </source>
</evidence>
<organism evidence="9 10">
    <name type="scientific">Paraburkholderia elongata</name>
    <dbReference type="NCBI Taxonomy" id="2675747"/>
    <lineage>
        <taxon>Bacteria</taxon>
        <taxon>Pseudomonadati</taxon>
        <taxon>Pseudomonadota</taxon>
        <taxon>Betaproteobacteria</taxon>
        <taxon>Burkholderiales</taxon>
        <taxon>Burkholderiaceae</taxon>
        <taxon>Paraburkholderia</taxon>
    </lineage>
</organism>
<dbReference type="RefSeq" id="WP_172169126.1">
    <property type="nucleotide sequence ID" value="NZ_WOEZ01000134.1"/>
</dbReference>
<dbReference type="InterPro" id="IPR035906">
    <property type="entry name" value="MetI-like_sf"/>
</dbReference>